<organism evidence="1 2">
    <name type="scientific">Calothrix parietina FACHB-288</name>
    <dbReference type="NCBI Taxonomy" id="2692896"/>
    <lineage>
        <taxon>Bacteria</taxon>
        <taxon>Bacillati</taxon>
        <taxon>Cyanobacteriota</taxon>
        <taxon>Cyanophyceae</taxon>
        <taxon>Nostocales</taxon>
        <taxon>Calotrichaceae</taxon>
        <taxon>Calothrix</taxon>
    </lineage>
</organism>
<dbReference type="Proteomes" id="UP000658514">
    <property type="component" value="Unassembled WGS sequence"/>
</dbReference>
<proteinExistence type="predicted"/>
<keyword evidence="2" id="KW-1185">Reference proteome</keyword>
<name>A0ABR8A481_9CYAN</name>
<accession>A0ABR8A481</accession>
<dbReference type="RefSeq" id="WP_190541937.1">
    <property type="nucleotide sequence ID" value="NZ_CAWPNO010000084.1"/>
</dbReference>
<dbReference type="EMBL" id="JACJQH010000005">
    <property type="protein sequence ID" value="MBD2194733.1"/>
    <property type="molecule type" value="Genomic_DNA"/>
</dbReference>
<protein>
    <submittedName>
        <fullName evidence="1">Uncharacterized protein</fullName>
    </submittedName>
</protein>
<evidence type="ECO:0000313" key="2">
    <source>
        <dbReference type="Proteomes" id="UP000658514"/>
    </source>
</evidence>
<gene>
    <name evidence="1" type="ORF">H6G24_04385</name>
</gene>
<comment type="caution">
    <text evidence="1">The sequence shown here is derived from an EMBL/GenBank/DDBJ whole genome shotgun (WGS) entry which is preliminary data.</text>
</comment>
<reference evidence="1 2" key="1">
    <citation type="journal article" date="2020" name="ISME J.">
        <title>Comparative genomics reveals insights into cyanobacterial evolution and habitat adaptation.</title>
        <authorList>
            <person name="Chen M.Y."/>
            <person name="Teng W.K."/>
            <person name="Zhao L."/>
            <person name="Hu C.X."/>
            <person name="Zhou Y.K."/>
            <person name="Han B.P."/>
            <person name="Song L.R."/>
            <person name="Shu W.S."/>
        </authorList>
    </citation>
    <scope>NUCLEOTIDE SEQUENCE [LARGE SCALE GENOMIC DNA]</scope>
    <source>
        <strain evidence="1 2">FACHB-288</strain>
    </source>
</reference>
<evidence type="ECO:0000313" key="1">
    <source>
        <dbReference type="EMBL" id="MBD2194733.1"/>
    </source>
</evidence>
<sequence>MIESLIRLTNQNTDAMVDIVCGFYLDGDAIDRQQIERELIDLGTKRQLDNGRELVQKLRQLAADRGL</sequence>